<dbReference type="InterPro" id="IPR013768">
    <property type="entry name" value="ICAM_N"/>
</dbReference>
<dbReference type="Pfam" id="PF03921">
    <property type="entry name" value="ICAM_N"/>
    <property type="match status" value="3"/>
</dbReference>
<dbReference type="GO" id="GO:0002252">
    <property type="term" value="P:immune effector process"/>
    <property type="evidence" value="ECO:0007669"/>
    <property type="project" value="UniProtKB-ARBA"/>
</dbReference>
<evidence type="ECO:0000256" key="15">
    <source>
        <dbReference type="ARBA" id="ARBA00083861"/>
    </source>
</evidence>
<name>A0A8J6ALH4_GALPY</name>
<dbReference type="InterPro" id="IPR003987">
    <property type="entry name" value="ICAM_VCAM_N"/>
</dbReference>
<dbReference type="PROSITE" id="PS50835">
    <property type="entry name" value="IG_LIKE"/>
    <property type="match status" value="5"/>
</dbReference>
<dbReference type="SMART" id="SM00408">
    <property type="entry name" value="IGc2"/>
    <property type="match status" value="5"/>
</dbReference>
<dbReference type="InterPro" id="IPR047012">
    <property type="entry name" value="ICAM_VCAM"/>
</dbReference>
<dbReference type="FunFam" id="2.60.40.10:FF:000194">
    <property type="entry name" value="Intercellular adhesion molecule 1"/>
    <property type="match status" value="3"/>
</dbReference>
<feature type="transmembrane region" description="Helical" evidence="16">
    <location>
        <begin position="551"/>
        <end position="573"/>
    </location>
</feature>
<feature type="domain" description="Ig-like" evidence="17">
    <location>
        <begin position="1429"/>
        <end position="1502"/>
    </location>
</feature>
<dbReference type="Proteomes" id="UP000700334">
    <property type="component" value="Unassembled WGS sequence"/>
</dbReference>
<dbReference type="Pfam" id="PF21146">
    <property type="entry name" value="ICAM1_3_5_D2"/>
    <property type="match status" value="2"/>
</dbReference>
<comment type="subcellular location">
    <subcellularLocation>
        <location evidence="1">Membrane</location>
        <topology evidence="1">Single-pass type I membrane protein</topology>
    </subcellularLocation>
</comment>
<keyword evidence="5" id="KW-0732">Signal</keyword>
<dbReference type="CDD" id="cd05755">
    <property type="entry name" value="IgC2_2_ICAM-1_like"/>
    <property type="match status" value="1"/>
</dbReference>
<dbReference type="Pfam" id="PF13927">
    <property type="entry name" value="Ig_3"/>
    <property type="match status" value="1"/>
</dbReference>
<dbReference type="SUPFAM" id="SSF48726">
    <property type="entry name" value="Immunoglobulin"/>
    <property type="match status" value="15"/>
</dbReference>
<evidence type="ECO:0000256" key="9">
    <source>
        <dbReference type="ARBA" id="ARBA00023136"/>
    </source>
</evidence>
<evidence type="ECO:0000256" key="3">
    <source>
        <dbReference type="ARBA" id="ARBA00022553"/>
    </source>
</evidence>
<dbReference type="InterPro" id="IPR013783">
    <property type="entry name" value="Ig-like_fold"/>
</dbReference>
<reference evidence="18" key="1">
    <citation type="journal article" date="2021" name="Evol. Appl.">
        <title>The genome of the Pyrenean desman and the effects of bottlenecks and inbreeding on the genomic landscape of an endangered species.</title>
        <authorList>
            <person name="Escoda L."/>
            <person name="Castresana J."/>
        </authorList>
    </citation>
    <scope>NUCLEOTIDE SEQUENCE</scope>
    <source>
        <strain evidence="18">IBE-C5619</strain>
    </source>
</reference>
<comment type="function">
    <text evidence="13">ICAM proteins are ligands for the leukocyte adhesion protein LFA-1 (integrin alpha-L/beta-2).</text>
</comment>
<dbReference type="InterPro" id="IPR048679">
    <property type="entry name" value="ICAM1_3_5_D2"/>
</dbReference>
<dbReference type="GO" id="GO:0005178">
    <property type="term" value="F:integrin binding"/>
    <property type="evidence" value="ECO:0007669"/>
    <property type="project" value="InterPro"/>
</dbReference>
<feature type="domain" description="Ig-like" evidence="17">
    <location>
        <begin position="1509"/>
        <end position="1593"/>
    </location>
</feature>
<dbReference type="FunFam" id="2.60.40.10:FF:000338">
    <property type="entry name" value="intercellular adhesion molecule 5"/>
    <property type="match status" value="2"/>
</dbReference>
<dbReference type="PANTHER" id="PTHR13771">
    <property type="entry name" value="INTERCELLULAR ADHESION MOLECULE"/>
    <property type="match status" value="1"/>
</dbReference>
<keyword evidence="4 16" id="KW-0812">Transmembrane</keyword>
<evidence type="ECO:0000256" key="13">
    <source>
        <dbReference type="ARBA" id="ARBA00053096"/>
    </source>
</evidence>
<dbReference type="InterPro" id="IPR003599">
    <property type="entry name" value="Ig_sub"/>
</dbReference>
<dbReference type="PRINTS" id="PR01472">
    <property type="entry name" value="ICAMVCAM1"/>
</dbReference>
<dbReference type="FunFam" id="2.60.40.10:FF:000335">
    <property type="entry name" value="Intercellular adhesion molecule 5"/>
    <property type="match status" value="1"/>
</dbReference>
<feature type="transmembrane region" description="Helical" evidence="16">
    <location>
        <begin position="1598"/>
        <end position="1623"/>
    </location>
</feature>
<keyword evidence="10" id="KW-1015">Disulfide bond</keyword>
<dbReference type="GO" id="GO:0006955">
    <property type="term" value="P:immune response"/>
    <property type="evidence" value="ECO:0007669"/>
    <property type="project" value="UniProtKB-ARBA"/>
</dbReference>
<keyword evidence="19" id="KW-1185">Reference proteome</keyword>
<keyword evidence="9 16" id="KW-0472">Membrane</keyword>
<dbReference type="GO" id="GO:0005886">
    <property type="term" value="C:plasma membrane"/>
    <property type="evidence" value="ECO:0007669"/>
    <property type="project" value="TreeGrafter"/>
</dbReference>
<keyword evidence="6" id="KW-0677">Repeat</keyword>
<comment type="similarity">
    <text evidence="2">Belongs to the immunoglobulin superfamily. ICAM family.</text>
</comment>
<evidence type="ECO:0000256" key="4">
    <source>
        <dbReference type="ARBA" id="ARBA00022692"/>
    </source>
</evidence>
<evidence type="ECO:0000256" key="10">
    <source>
        <dbReference type="ARBA" id="ARBA00023157"/>
    </source>
</evidence>
<feature type="domain" description="Ig-like" evidence="17">
    <location>
        <begin position="1257"/>
        <end position="1331"/>
    </location>
</feature>
<dbReference type="OrthoDB" id="6250964at2759"/>
<keyword evidence="3" id="KW-0597">Phosphoprotein</keyword>
<evidence type="ECO:0000256" key="16">
    <source>
        <dbReference type="SAM" id="Phobius"/>
    </source>
</evidence>
<feature type="transmembrane region" description="Helical" evidence="16">
    <location>
        <begin position="777"/>
        <end position="796"/>
    </location>
</feature>
<protein>
    <recommendedName>
        <fullName evidence="14">Intercellular adhesion molecule 5</fullName>
    </recommendedName>
    <alternativeName>
        <fullName evidence="15">Telencephalin</fullName>
    </alternativeName>
</protein>
<dbReference type="GO" id="GO:1901701">
    <property type="term" value="P:cellular response to oxygen-containing compound"/>
    <property type="evidence" value="ECO:0007669"/>
    <property type="project" value="UniProtKB-ARBA"/>
</dbReference>
<keyword evidence="8 16" id="KW-1133">Transmembrane helix</keyword>
<evidence type="ECO:0000256" key="14">
    <source>
        <dbReference type="ARBA" id="ARBA00069858"/>
    </source>
</evidence>
<evidence type="ECO:0000313" key="19">
    <source>
        <dbReference type="Proteomes" id="UP000700334"/>
    </source>
</evidence>
<dbReference type="FunFam" id="2.60.40.10:FF:000648">
    <property type="entry name" value="Intercellular adhesion molecule 1"/>
    <property type="match status" value="1"/>
</dbReference>
<dbReference type="CDD" id="cd00096">
    <property type="entry name" value="Ig"/>
    <property type="match status" value="1"/>
</dbReference>
<keyword evidence="12" id="KW-0393">Immunoglobulin domain</keyword>
<organism evidence="18 19">
    <name type="scientific">Galemys pyrenaicus</name>
    <name type="common">Iberian desman</name>
    <name type="synonym">Pyrenean desman</name>
    <dbReference type="NCBI Taxonomy" id="202257"/>
    <lineage>
        <taxon>Eukaryota</taxon>
        <taxon>Metazoa</taxon>
        <taxon>Chordata</taxon>
        <taxon>Craniata</taxon>
        <taxon>Vertebrata</taxon>
        <taxon>Euteleostomi</taxon>
        <taxon>Mammalia</taxon>
        <taxon>Eutheria</taxon>
        <taxon>Laurasiatheria</taxon>
        <taxon>Eulipotyphla</taxon>
        <taxon>Talpidae</taxon>
        <taxon>Galemys</taxon>
    </lineage>
</organism>
<evidence type="ECO:0000256" key="7">
    <source>
        <dbReference type="ARBA" id="ARBA00022889"/>
    </source>
</evidence>
<dbReference type="Gene3D" id="2.60.40.10">
    <property type="entry name" value="Immunoglobulins"/>
    <property type="match status" value="16"/>
</dbReference>
<dbReference type="InterPro" id="IPR007110">
    <property type="entry name" value="Ig-like_dom"/>
</dbReference>
<feature type="non-terminal residue" evidence="18">
    <location>
        <position position="1"/>
    </location>
</feature>
<evidence type="ECO:0000256" key="5">
    <source>
        <dbReference type="ARBA" id="ARBA00022729"/>
    </source>
</evidence>
<sequence>DPHACWSHISRRSLVRLGDTVRSLPRPTMAPGATRLALPVLLALLRALLAGAEVAGISVYPQSVIIPQGGSVQVNCSASCDSLGLETQLTKKELTHGNNWKLFLLSDVHENSNPICFSNCAGGQLTAVMLLSVYCGQLVQLTQHSPPHLYLLAFPELVDLAPLPPWQPVGKNLTLHCKVVGGVPQALLTVVLLQGEEELTRQPAVGKTTEVTFTLVARREDHGANFSCRTELDLRHHGLGLLENSSASRLLQTFDLPQTLPSLITPKVVEVGTEWSVNCCLEGLFPASEAEVHLVLGYQQLDPKIKHNESSICAWVQVKLEEKNVHQLMCTVGLGDQRRVKAEEVTVYSFPAPSLTLSPSTTISEGENVTVECKAQAGILVMLNETDPQNSTVQLTLTTTAEDNKRNFNCSAKLVVAGEPRYKHQTQELRVLYGPRLDEKDCLGNWTWQEGSHQNLSCQPWGNPTPTLECLRKEDKALLPIGELRPVKYEIQGTYKCVAQSSQGRVSRDVFVNVICECASGGAGQGWGRDRESSSTLTASSNLLTDHRNDGVIIAVVLALVLIAAVGTAAYLYNRQRKIRKYKLQEAQKEFTAVPPGGSVWLNCSSSCPLPEVSSLRTLLLRGKTLSGRGWVAYQLLDVTAWSSDVHCFVTCAGETRGATARITTYKVPRSVILEPPVLEGSEYTLRCHVTHVFPVGLLVVTLRRGGRVIYSESLERFTRLDLANVTLTYVLPTKPRDFWLPVTCHARLNLDGLVIRSSSAPMTLTASGPSPGLRRALLGLWAALGLGFVGFSAVAQEPFWADLQPRVALVERGGSLWLNCSTNCPRPERGGLETSLRRNGTQRGLRWLARQLVDIREPETQPVCFFRCARRTLQARGLIRTFQRPDRVELVPLPAWQPVGENFTVSCRVPGAGPRGSLTLTLLRGGQELIRRSFAGEPPRARGAVLTATVLARREDHRANFSCRAELDLRPHGLGLFENSSAPRELRTFALSPDPPRLTVPRLLEVDLESPVSCTLDGLFPASEAQVYLALGDQRLSPEVTVDGDVLMATATATASAEQEGPRELVCNVTLGGKSRETRENLTVYSFPAPYLTLSEPSVPEGEMVTVTCAAGARALVTLDGLPATALGQPVQLQLNATENDDRRSFFCDATLEVDGETLSKNKSAELQVLYAPRLDDSDCPRSWTWPEGPEQTLRCEARGNPAPSVHCVRPDSGAVLALGLLGPVTRALAGTYQCTATNNQGAAVKEVTLTVEYAPALDSVGCPERITWLEGTEASLSCVAQGFPPPSVSCTRSGEVIEGLLRVARQHAGTYSCEAINARGSAVKNVAVTVEYGPSFEELSCPSNWTWVEGSGQPFSCEVDGKPEPTVECIGSGGISEGVLLPLAPPDPSPRAPSISSDLAPGIYICNATNAHGSMVKTVAVSAESPPQMDESTCPSHQTWLEGTEAATLTCTARGRPSPQVLCSREGASQPQKLRVSREDAGTYRCLATNAHGTDARVVTVGVEYRPVVAELAASPPGGVRPGGNFTLTCRAEAWPPAQISWRAPPGAPNIGLSSNNSTLSVAGAMGSHGGEYECAATNAHGRHARRITVRVAGPWLWVAVGGAAGGAVLLAAGAGLAFYVQSTACKKGEYNVQEAESSGEAVCLNGAGGGAGGSTGTEGVTEAAGNAEAPSGGEVFTIQLTSA</sequence>
<feature type="domain" description="Ig-like" evidence="17">
    <location>
        <begin position="353"/>
        <end position="507"/>
    </location>
</feature>
<keyword evidence="7" id="KW-0130">Cell adhesion</keyword>
<evidence type="ECO:0000256" key="12">
    <source>
        <dbReference type="ARBA" id="ARBA00023319"/>
    </source>
</evidence>
<dbReference type="FunFam" id="2.60.40.10:FF:000459">
    <property type="entry name" value="Intercellular adhesion molecule 1"/>
    <property type="match status" value="1"/>
</dbReference>
<dbReference type="SMART" id="SM00409">
    <property type="entry name" value="IG"/>
    <property type="match status" value="11"/>
</dbReference>
<evidence type="ECO:0000256" key="11">
    <source>
        <dbReference type="ARBA" id="ARBA00023180"/>
    </source>
</evidence>
<gene>
    <name evidence="18" type="ORF">J0S82_014307</name>
</gene>
<dbReference type="FunFam" id="2.60.40.10:FF:000641">
    <property type="entry name" value="Intercellular adhesion molecule 1"/>
    <property type="match status" value="1"/>
</dbReference>
<dbReference type="InterPro" id="IPR036179">
    <property type="entry name" value="Ig-like_dom_sf"/>
</dbReference>
<dbReference type="GO" id="GO:0007159">
    <property type="term" value="P:leukocyte cell-cell adhesion"/>
    <property type="evidence" value="ECO:0007669"/>
    <property type="project" value="UniProtKB-ARBA"/>
</dbReference>
<dbReference type="InterPro" id="IPR003598">
    <property type="entry name" value="Ig_sub2"/>
</dbReference>
<accession>A0A8J6ALH4</accession>
<feature type="domain" description="Ig-like" evidence="17">
    <location>
        <begin position="1174"/>
        <end position="1252"/>
    </location>
</feature>
<proteinExistence type="inferred from homology"/>
<evidence type="ECO:0000256" key="6">
    <source>
        <dbReference type="ARBA" id="ARBA00022737"/>
    </source>
</evidence>
<dbReference type="PANTHER" id="PTHR13771:SF9">
    <property type="entry name" value="INTERCELLULAR ADHESION MOLECULE 5"/>
    <property type="match status" value="1"/>
</dbReference>
<dbReference type="PRINTS" id="PR01473">
    <property type="entry name" value="ICAM"/>
</dbReference>
<dbReference type="GO" id="GO:0050900">
    <property type="term" value="P:leukocyte migration"/>
    <property type="evidence" value="ECO:0007669"/>
    <property type="project" value="UniProtKB-ARBA"/>
</dbReference>
<evidence type="ECO:0000313" key="18">
    <source>
        <dbReference type="EMBL" id="KAG8523173.1"/>
    </source>
</evidence>
<evidence type="ECO:0000256" key="2">
    <source>
        <dbReference type="ARBA" id="ARBA00005925"/>
    </source>
</evidence>
<dbReference type="InterPro" id="IPR003988">
    <property type="entry name" value="ICAM"/>
</dbReference>
<dbReference type="FunFam" id="2.60.40.10:FF:000950">
    <property type="entry name" value="Intercellular adhesion molecule 5"/>
    <property type="match status" value="1"/>
</dbReference>
<evidence type="ECO:0000256" key="8">
    <source>
        <dbReference type="ARBA" id="ARBA00022989"/>
    </source>
</evidence>
<comment type="caution">
    <text evidence="18">The sequence shown here is derived from an EMBL/GenBank/DDBJ whole genome shotgun (WGS) entry which is preliminary data.</text>
</comment>
<dbReference type="EMBL" id="JAGFMF010011417">
    <property type="protein sequence ID" value="KAG8523173.1"/>
    <property type="molecule type" value="Genomic_DNA"/>
</dbReference>
<keyword evidence="11" id="KW-0325">Glycoprotein</keyword>
<evidence type="ECO:0000256" key="1">
    <source>
        <dbReference type="ARBA" id="ARBA00004479"/>
    </source>
</evidence>
<evidence type="ECO:0000259" key="17">
    <source>
        <dbReference type="PROSITE" id="PS50835"/>
    </source>
</evidence>